<keyword evidence="1" id="KW-0675">Receptor</keyword>
<reference evidence="1" key="1">
    <citation type="submission" date="2015-12" db="EMBL/GenBank/DDBJ databases">
        <title>Update maize B73 reference genome by single molecule sequencing technologies.</title>
        <authorList>
            <consortium name="Maize Genome Sequencing Project"/>
            <person name="Ware D."/>
        </authorList>
    </citation>
    <scope>NUCLEOTIDE SEQUENCE</scope>
    <source>
        <tissue evidence="1">Seedling</tissue>
    </source>
</reference>
<dbReference type="OMA" id="CLEADRN"/>
<sequence>MIVYQGVHDGKAIAVKRLRQLQGLDDKEFENEFRNLSKVHHENVVKLIGYCHESRRTYVEHGGKEFFATEMERIFCFEFMEGGTLEKHIAADSCDLDWPTCYKIIRGTCEGLNHLHTAYHKPILHLDIKPGNILLDSNKNPKIADLGLSRLATQTLVTKNVKGTQGYMPPEFQRSGCITNKNDVFSLGVLIIQLLDGNVGLTRSTEMSAGQFIQHVCKLRKLYTL</sequence>
<dbReference type="PANTHER" id="PTHR45707">
    <property type="entry name" value="C2 CALCIUM/LIPID-BINDING PLANT PHOSPHORIBOSYLTRANSFERASE FAMILY PROTEIN"/>
    <property type="match status" value="1"/>
</dbReference>
<gene>
    <name evidence="1" type="ORF">ZEAMMB73_Zm00001d048793</name>
</gene>
<dbReference type="GO" id="GO:0004672">
    <property type="term" value="F:protein kinase activity"/>
    <property type="evidence" value="ECO:0007669"/>
    <property type="project" value="InterPro"/>
</dbReference>
<dbReference type="PIRSF" id="PIRSF000654">
    <property type="entry name" value="Integrin-linked_kinase"/>
    <property type="match status" value="1"/>
</dbReference>
<protein>
    <submittedName>
        <fullName evidence="1">Cysteine-rich receptor-like protein kinase 41</fullName>
    </submittedName>
</protein>
<dbReference type="InterPro" id="IPR011009">
    <property type="entry name" value="Kinase-like_dom_sf"/>
</dbReference>
<dbReference type="PANTHER" id="PTHR45707:SF46">
    <property type="entry name" value="PROTEIN KINASE DOMAIN-CONTAINING PROTEIN"/>
    <property type="match status" value="1"/>
</dbReference>
<dbReference type="SMR" id="A0A1D6PQ48"/>
<dbReference type="SUPFAM" id="SSF56112">
    <property type="entry name" value="Protein kinase-like (PK-like)"/>
    <property type="match status" value="1"/>
</dbReference>
<keyword evidence="1" id="KW-0808">Transferase</keyword>
<dbReference type="EMBL" id="CM000780">
    <property type="protein sequence ID" value="AQK48915.1"/>
    <property type="molecule type" value="Genomic_DNA"/>
</dbReference>
<keyword evidence="1" id="KW-0418">Kinase</keyword>
<dbReference type="InterPro" id="IPR000719">
    <property type="entry name" value="Prot_kinase_dom"/>
</dbReference>
<dbReference type="InParanoid" id="A0A1D6PQ48"/>
<dbReference type="PROSITE" id="PS00108">
    <property type="entry name" value="PROTEIN_KINASE_ST"/>
    <property type="match status" value="1"/>
</dbReference>
<dbReference type="PROSITE" id="PS50011">
    <property type="entry name" value="PROTEIN_KINASE_DOM"/>
    <property type="match status" value="1"/>
</dbReference>
<dbReference type="PaxDb" id="4577-GRMZM2G165348_P01"/>
<name>A0A1D6PQ48_MAIZE</name>
<accession>A0A1D6PQ48</accession>
<dbReference type="Pfam" id="PF00069">
    <property type="entry name" value="Pkinase"/>
    <property type="match status" value="1"/>
</dbReference>
<dbReference type="GO" id="GO:0005524">
    <property type="term" value="F:ATP binding"/>
    <property type="evidence" value="ECO:0007669"/>
    <property type="project" value="InterPro"/>
</dbReference>
<dbReference type="SMART" id="SM00220">
    <property type="entry name" value="S_TKc"/>
    <property type="match status" value="1"/>
</dbReference>
<proteinExistence type="predicted"/>
<dbReference type="STRING" id="4577.A0A1D6PQ48"/>
<dbReference type="InterPro" id="IPR008271">
    <property type="entry name" value="Ser/Thr_kinase_AS"/>
</dbReference>
<organism evidence="1">
    <name type="scientific">Zea mays</name>
    <name type="common">Maize</name>
    <dbReference type="NCBI Taxonomy" id="4577"/>
    <lineage>
        <taxon>Eukaryota</taxon>
        <taxon>Viridiplantae</taxon>
        <taxon>Streptophyta</taxon>
        <taxon>Embryophyta</taxon>
        <taxon>Tracheophyta</taxon>
        <taxon>Spermatophyta</taxon>
        <taxon>Magnoliopsida</taxon>
        <taxon>Liliopsida</taxon>
        <taxon>Poales</taxon>
        <taxon>Poaceae</taxon>
        <taxon>PACMAD clade</taxon>
        <taxon>Panicoideae</taxon>
        <taxon>Andropogonodae</taxon>
        <taxon>Andropogoneae</taxon>
        <taxon>Tripsacinae</taxon>
        <taxon>Zea</taxon>
    </lineage>
</organism>
<dbReference type="eggNOG" id="KOG1187">
    <property type="taxonomic scope" value="Eukaryota"/>
</dbReference>
<dbReference type="AlphaFoldDB" id="A0A1D6PQ48"/>
<evidence type="ECO:0000313" key="1">
    <source>
        <dbReference type="EMBL" id="AQK48915.1"/>
    </source>
</evidence>
<dbReference type="Gene3D" id="1.10.510.10">
    <property type="entry name" value="Transferase(Phosphotransferase) domain 1"/>
    <property type="match status" value="1"/>
</dbReference>